<evidence type="ECO:0000256" key="1">
    <source>
        <dbReference type="ARBA" id="ARBA00004123"/>
    </source>
</evidence>
<feature type="domain" description="MADS-box" evidence="7">
    <location>
        <begin position="55"/>
        <end position="115"/>
    </location>
</feature>
<dbReference type="SMART" id="SM00432">
    <property type="entry name" value="MADS"/>
    <property type="match status" value="1"/>
</dbReference>
<dbReference type="GO" id="GO:0000978">
    <property type="term" value="F:RNA polymerase II cis-regulatory region sequence-specific DNA binding"/>
    <property type="evidence" value="ECO:0007669"/>
    <property type="project" value="TreeGrafter"/>
</dbReference>
<dbReference type="GO" id="GO:0000981">
    <property type="term" value="F:DNA-binding transcription factor activity, RNA polymerase II-specific"/>
    <property type="evidence" value="ECO:0007669"/>
    <property type="project" value="TreeGrafter"/>
</dbReference>
<dbReference type="GeneID" id="111433790"/>
<accession>A0A6J1EJ54</accession>
<sequence>MSIKIQQCNKRKKTHTNSREPLHPSVRPSIHPSIHPSSTLGFLMADGSTKIKQTKGRQKIEMKKIENEDDRLITFSKRRSGIYKKASELATLCGAEVGVVVFSPAGKPFSFAHPCIESVANKFLDENPQPNDNTHPLVEAHRRLRINELNQQHNQLLSQLDAEKEKGKALEKLKKVRGNNGRGWWESPTEELGIEELQQVDGSLGELYQNVCHELKERGVLGSSSYSASNTLGFDHAGREETIPFNILATGAAAAAAAGPSSATYLPDPNPFDYGQQQQPHLPHHHHHHP</sequence>
<dbReference type="GO" id="GO:0005634">
    <property type="term" value="C:nucleus"/>
    <property type="evidence" value="ECO:0007669"/>
    <property type="project" value="UniProtKB-SubCell"/>
</dbReference>
<protein>
    <submittedName>
        <fullName evidence="9">Agamous-like MADS-box protein AGL61</fullName>
    </submittedName>
</protein>
<reference evidence="9" key="1">
    <citation type="submission" date="2025-08" db="UniProtKB">
        <authorList>
            <consortium name="RefSeq"/>
        </authorList>
    </citation>
    <scope>IDENTIFICATION</scope>
    <source>
        <tissue evidence="9">Young leaves</tissue>
    </source>
</reference>
<dbReference type="GO" id="GO:0045944">
    <property type="term" value="P:positive regulation of transcription by RNA polymerase II"/>
    <property type="evidence" value="ECO:0007669"/>
    <property type="project" value="InterPro"/>
</dbReference>
<dbReference type="AlphaFoldDB" id="A0A6J1EJ54"/>
<evidence type="ECO:0000256" key="2">
    <source>
        <dbReference type="ARBA" id="ARBA00023015"/>
    </source>
</evidence>
<dbReference type="Gene3D" id="3.40.1810.10">
    <property type="entry name" value="Transcription factor, MADS-box"/>
    <property type="match status" value="1"/>
</dbReference>
<dbReference type="RefSeq" id="XP_022926768.1">
    <property type="nucleotide sequence ID" value="XM_023071000.1"/>
</dbReference>
<evidence type="ECO:0000313" key="8">
    <source>
        <dbReference type="Proteomes" id="UP000504609"/>
    </source>
</evidence>
<comment type="subcellular location">
    <subcellularLocation>
        <location evidence="1">Nucleus</location>
    </subcellularLocation>
</comment>
<dbReference type="InterPro" id="IPR036879">
    <property type="entry name" value="TF_MADSbox_sf"/>
</dbReference>
<dbReference type="InterPro" id="IPR033896">
    <property type="entry name" value="MEF2-like_N"/>
</dbReference>
<dbReference type="GO" id="GO:0046983">
    <property type="term" value="F:protein dimerization activity"/>
    <property type="evidence" value="ECO:0007669"/>
    <property type="project" value="InterPro"/>
</dbReference>
<dbReference type="PANTHER" id="PTHR11945">
    <property type="entry name" value="MADS BOX PROTEIN"/>
    <property type="match status" value="1"/>
</dbReference>
<evidence type="ECO:0000256" key="6">
    <source>
        <dbReference type="SAM" id="MobiDB-lite"/>
    </source>
</evidence>
<dbReference type="CDD" id="cd00265">
    <property type="entry name" value="MADS_MEF2_like"/>
    <property type="match status" value="1"/>
</dbReference>
<feature type="region of interest" description="Disordered" evidence="6">
    <location>
        <begin position="260"/>
        <end position="290"/>
    </location>
</feature>
<dbReference type="Proteomes" id="UP000504609">
    <property type="component" value="Unplaced"/>
</dbReference>
<feature type="compositionally biased region" description="Low complexity" evidence="6">
    <location>
        <begin position="23"/>
        <end position="33"/>
    </location>
</feature>
<evidence type="ECO:0000259" key="7">
    <source>
        <dbReference type="PROSITE" id="PS50066"/>
    </source>
</evidence>
<evidence type="ECO:0000256" key="4">
    <source>
        <dbReference type="ARBA" id="ARBA00023163"/>
    </source>
</evidence>
<keyword evidence="5" id="KW-0539">Nucleus</keyword>
<proteinExistence type="predicted"/>
<keyword evidence="8" id="KW-1185">Reference proteome</keyword>
<keyword evidence="3" id="KW-0238">DNA-binding</keyword>
<name>A0A6J1EJ54_CUCMO</name>
<dbReference type="FunFam" id="3.40.1810.10:FF:000006">
    <property type="entry name" value="Agamous-like MADS-box protein AGL62"/>
    <property type="match status" value="1"/>
</dbReference>
<gene>
    <name evidence="9" type="primary">LOC111433790</name>
</gene>
<evidence type="ECO:0000256" key="5">
    <source>
        <dbReference type="ARBA" id="ARBA00023242"/>
    </source>
</evidence>
<dbReference type="KEGG" id="cmos:111433790"/>
<evidence type="ECO:0000256" key="3">
    <source>
        <dbReference type="ARBA" id="ARBA00023125"/>
    </source>
</evidence>
<dbReference type="PROSITE" id="PS50066">
    <property type="entry name" value="MADS_BOX_2"/>
    <property type="match status" value="1"/>
</dbReference>
<feature type="region of interest" description="Disordered" evidence="6">
    <location>
        <begin position="1"/>
        <end position="33"/>
    </location>
</feature>
<keyword evidence="4" id="KW-0804">Transcription</keyword>
<dbReference type="PANTHER" id="PTHR11945:SF725">
    <property type="entry name" value="AGAMOUS-LIKE 58-RELATED"/>
    <property type="match status" value="1"/>
</dbReference>
<keyword evidence="2" id="KW-0805">Transcription regulation</keyword>
<dbReference type="SUPFAM" id="SSF55455">
    <property type="entry name" value="SRF-like"/>
    <property type="match status" value="1"/>
</dbReference>
<evidence type="ECO:0000313" key="9">
    <source>
        <dbReference type="RefSeq" id="XP_022926768.1"/>
    </source>
</evidence>
<dbReference type="Gene3D" id="6.10.140.920">
    <property type="match status" value="1"/>
</dbReference>
<dbReference type="InterPro" id="IPR002100">
    <property type="entry name" value="TF_MADSbox"/>
</dbReference>
<organism evidence="8 9">
    <name type="scientific">Cucurbita moschata</name>
    <name type="common">Winter crookneck squash</name>
    <name type="synonym">Cucurbita pepo var. moschata</name>
    <dbReference type="NCBI Taxonomy" id="3662"/>
    <lineage>
        <taxon>Eukaryota</taxon>
        <taxon>Viridiplantae</taxon>
        <taxon>Streptophyta</taxon>
        <taxon>Embryophyta</taxon>
        <taxon>Tracheophyta</taxon>
        <taxon>Spermatophyta</taxon>
        <taxon>Magnoliopsida</taxon>
        <taxon>eudicotyledons</taxon>
        <taxon>Gunneridae</taxon>
        <taxon>Pentapetalae</taxon>
        <taxon>rosids</taxon>
        <taxon>fabids</taxon>
        <taxon>Cucurbitales</taxon>
        <taxon>Cucurbitaceae</taxon>
        <taxon>Cucurbiteae</taxon>
        <taxon>Cucurbita</taxon>
    </lineage>
</organism>
<dbReference type="PRINTS" id="PR00404">
    <property type="entry name" value="MADSDOMAIN"/>
</dbReference>
<dbReference type="Pfam" id="PF00319">
    <property type="entry name" value="SRF-TF"/>
    <property type="match status" value="1"/>
</dbReference>